<keyword evidence="7 16" id="KW-0418">Kinase</keyword>
<reference evidence="16 17" key="1">
    <citation type="journal article" date="2019" name="Plant Biotechnol. J.">
        <title>The red bayberry genome and genetic basis of sex determination.</title>
        <authorList>
            <person name="Jia H.M."/>
            <person name="Jia H.J."/>
            <person name="Cai Q.L."/>
            <person name="Wang Y."/>
            <person name="Zhao H.B."/>
            <person name="Yang W.F."/>
            <person name="Wang G.Y."/>
            <person name="Li Y.H."/>
            <person name="Zhan D.L."/>
            <person name="Shen Y.T."/>
            <person name="Niu Q.F."/>
            <person name="Chang L."/>
            <person name="Qiu J."/>
            <person name="Zhao L."/>
            <person name="Xie H.B."/>
            <person name="Fu W.Y."/>
            <person name="Jin J."/>
            <person name="Li X.W."/>
            <person name="Jiao Y."/>
            <person name="Zhou C.C."/>
            <person name="Tu T."/>
            <person name="Chai C.Y."/>
            <person name="Gao J.L."/>
            <person name="Fan L.J."/>
            <person name="van de Weg E."/>
            <person name="Wang J.Y."/>
            <person name="Gao Z.S."/>
        </authorList>
    </citation>
    <scope>NUCLEOTIDE SEQUENCE [LARGE SCALE GENOMIC DNA]</scope>
    <source>
        <tissue evidence="16">Leaves</tissue>
    </source>
</reference>
<keyword evidence="17" id="KW-1185">Reference proteome</keyword>
<dbReference type="SUPFAM" id="SSF56112">
    <property type="entry name" value="Protein kinase-like (PK-like)"/>
    <property type="match status" value="1"/>
</dbReference>
<evidence type="ECO:0000256" key="1">
    <source>
        <dbReference type="ARBA" id="ARBA00004479"/>
    </source>
</evidence>
<comment type="subcellular location">
    <subcellularLocation>
        <location evidence="1">Membrane</location>
        <topology evidence="1">Single-pass type I membrane protein</topology>
    </subcellularLocation>
</comment>
<evidence type="ECO:0000256" key="13">
    <source>
        <dbReference type="RuleBase" id="RU000304"/>
    </source>
</evidence>
<protein>
    <submittedName>
        <fullName evidence="16">Receptor-like protein kinase FERONIA</fullName>
    </submittedName>
</protein>
<keyword evidence="3" id="KW-0808">Transferase</keyword>
<evidence type="ECO:0000256" key="3">
    <source>
        <dbReference type="ARBA" id="ARBA00022679"/>
    </source>
</evidence>
<keyword evidence="16" id="KW-0675">Receptor</keyword>
<dbReference type="SMART" id="SM00220">
    <property type="entry name" value="S_TKc"/>
    <property type="match status" value="1"/>
</dbReference>
<dbReference type="InterPro" id="IPR001245">
    <property type="entry name" value="Ser-Thr/Tyr_kinase_cat_dom"/>
</dbReference>
<feature type="domain" description="Protein kinase" evidence="15">
    <location>
        <begin position="68"/>
        <end position="340"/>
    </location>
</feature>
<evidence type="ECO:0000256" key="14">
    <source>
        <dbReference type="SAM" id="Phobius"/>
    </source>
</evidence>
<feature type="binding site" evidence="12">
    <location>
        <position position="97"/>
    </location>
    <ligand>
        <name>ATP</name>
        <dbReference type="ChEBI" id="CHEBI:30616"/>
    </ligand>
</feature>
<dbReference type="AlphaFoldDB" id="A0A6A1VFW6"/>
<keyword evidence="4 14" id="KW-0812">Transmembrane</keyword>
<dbReference type="EMBL" id="RXIC02000024">
    <property type="protein sequence ID" value="KAB1211603.1"/>
    <property type="molecule type" value="Genomic_DNA"/>
</dbReference>
<dbReference type="Pfam" id="PF07714">
    <property type="entry name" value="PK_Tyr_Ser-Thr"/>
    <property type="match status" value="1"/>
</dbReference>
<feature type="transmembrane region" description="Helical" evidence="14">
    <location>
        <begin position="6"/>
        <end position="31"/>
    </location>
</feature>
<dbReference type="GO" id="GO:0005524">
    <property type="term" value="F:ATP binding"/>
    <property type="evidence" value="ECO:0007669"/>
    <property type="project" value="UniProtKB-UniRule"/>
</dbReference>
<dbReference type="InterPro" id="IPR017441">
    <property type="entry name" value="Protein_kinase_ATP_BS"/>
</dbReference>
<evidence type="ECO:0000256" key="8">
    <source>
        <dbReference type="ARBA" id="ARBA00022840"/>
    </source>
</evidence>
<dbReference type="InterPro" id="IPR045272">
    <property type="entry name" value="ANXUR1/2-like"/>
</dbReference>
<evidence type="ECO:0000256" key="7">
    <source>
        <dbReference type="ARBA" id="ARBA00022777"/>
    </source>
</evidence>
<dbReference type="GO" id="GO:0004714">
    <property type="term" value="F:transmembrane receptor protein tyrosine kinase activity"/>
    <property type="evidence" value="ECO:0007669"/>
    <property type="project" value="InterPro"/>
</dbReference>
<evidence type="ECO:0000256" key="4">
    <source>
        <dbReference type="ARBA" id="ARBA00022692"/>
    </source>
</evidence>
<dbReference type="Gene3D" id="1.10.510.10">
    <property type="entry name" value="Transferase(Phosphotransferase) domain 1"/>
    <property type="match status" value="1"/>
</dbReference>
<evidence type="ECO:0000256" key="12">
    <source>
        <dbReference type="PROSITE-ProRule" id="PRU10141"/>
    </source>
</evidence>
<dbReference type="PROSITE" id="PS00108">
    <property type="entry name" value="PROTEIN_KINASE_ST"/>
    <property type="match status" value="1"/>
</dbReference>
<accession>A0A6A1VFW6</accession>
<dbReference type="GO" id="GO:0004674">
    <property type="term" value="F:protein serine/threonine kinase activity"/>
    <property type="evidence" value="ECO:0007669"/>
    <property type="project" value="UniProtKB-KW"/>
</dbReference>
<keyword evidence="8 12" id="KW-0067">ATP-binding</keyword>
<dbReference type="Gene3D" id="3.30.200.20">
    <property type="entry name" value="Phosphorylase Kinase, domain 1"/>
    <property type="match status" value="1"/>
</dbReference>
<dbReference type="FunFam" id="3.30.200.20:FF:000645">
    <property type="entry name" value="Receptor-like protein kinase FERONIA"/>
    <property type="match status" value="1"/>
</dbReference>
<keyword evidence="9 14" id="KW-1133">Transmembrane helix</keyword>
<dbReference type="CDD" id="cd14066">
    <property type="entry name" value="STKc_IRAK"/>
    <property type="match status" value="1"/>
</dbReference>
<dbReference type="PANTHER" id="PTHR27003:SF451">
    <property type="entry name" value="PROTEIN KINASE DOMAIN-CONTAINING PROTEIN"/>
    <property type="match status" value="1"/>
</dbReference>
<keyword evidence="6 12" id="KW-0547">Nucleotide-binding</keyword>
<sequence>MIDRITSFVIGTGVGFLVILAPFCCIVLWILRKNKRRGSSTRTKVPSLPDARCRLFSLEEIKIATHSFNKELILGVGGFGTVYKGLVDEDTMTVAIKRLNPDSRQGVREFMTEINMLSQLRHGHLVSLIGYCKEKGEMILVYDYMANGTLRDHLYDSQNDPLPWKQRLDICIGAARGLNYLHAGLKNPIIHRDVKTTNILLDLKWVAKVADFGLSKTGRDNTAVSTMVKGTWGYLDPEYARRQKLTEKSDVYSFGVVLFEVLCGRKALDVKLEEEQWNLANWARKCIARGTLGEIIDPYLQGKIAPECFKIYVEVAEACVRDQGIQRPSMNDVMEKLGFAMVLQENANAANEKINPTGEYTYSGVLSVGVSVTDTTCPTANRDVYSEDMKEWDSGTESSTSRL</sequence>
<dbReference type="InterPro" id="IPR000719">
    <property type="entry name" value="Prot_kinase_dom"/>
</dbReference>
<dbReference type="PANTHER" id="PTHR27003">
    <property type="entry name" value="OS07G0166700 PROTEIN"/>
    <property type="match status" value="1"/>
</dbReference>
<proteinExistence type="inferred from homology"/>
<evidence type="ECO:0000256" key="9">
    <source>
        <dbReference type="ARBA" id="ARBA00022989"/>
    </source>
</evidence>
<dbReference type="Proteomes" id="UP000516437">
    <property type="component" value="Chromosome 6"/>
</dbReference>
<organism evidence="16 17">
    <name type="scientific">Morella rubra</name>
    <name type="common">Chinese bayberry</name>
    <dbReference type="NCBI Taxonomy" id="262757"/>
    <lineage>
        <taxon>Eukaryota</taxon>
        <taxon>Viridiplantae</taxon>
        <taxon>Streptophyta</taxon>
        <taxon>Embryophyta</taxon>
        <taxon>Tracheophyta</taxon>
        <taxon>Spermatophyta</taxon>
        <taxon>Magnoliopsida</taxon>
        <taxon>eudicotyledons</taxon>
        <taxon>Gunneridae</taxon>
        <taxon>Pentapetalae</taxon>
        <taxon>rosids</taxon>
        <taxon>fabids</taxon>
        <taxon>Fagales</taxon>
        <taxon>Myricaceae</taxon>
        <taxon>Morella</taxon>
    </lineage>
</organism>
<evidence type="ECO:0000256" key="11">
    <source>
        <dbReference type="ARBA" id="ARBA00023180"/>
    </source>
</evidence>
<evidence type="ECO:0000259" key="15">
    <source>
        <dbReference type="PROSITE" id="PS50011"/>
    </source>
</evidence>
<dbReference type="PROSITE" id="PS50011">
    <property type="entry name" value="PROTEIN_KINASE_DOM"/>
    <property type="match status" value="1"/>
</dbReference>
<evidence type="ECO:0000256" key="2">
    <source>
        <dbReference type="ARBA" id="ARBA00022527"/>
    </source>
</evidence>
<keyword evidence="2 13" id="KW-0723">Serine/threonine-protein kinase</keyword>
<evidence type="ECO:0000313" key="16">
    <source>
        <dbReference type="EMBL" id="KAB1211603.1"/>
    </source>
</evidence>
<keyword evidence="10 14" id="KW-0472">Membrane</keyword>
<dbReference type="InterPro" id="IPR008271">
    <property type="entry name" value="Ser/Thr_kinase_AS"/>
</dbReference>
<gene>
    <name evidence="16" type="ORF">CJ030_MR6G013933</name>
</gene>
<keyword evidence="5" id="KW-0732">Signal</keyword>
<dbReference type="PROSITE" id="PS00107">
    <property type="entry name" value="PROTEIN_KINASE_ATP"/>
    <property type="match status" value="1"/>
</dbReference>
<dbReference type="FunFam" id="1.10.510.10:FF:000252">
    <property type="entry name" value="Receptor-like protein kinase FERONIA"/>
    <property type="match status" value="1"/>
</dbReference>
<comment type="similarity">
    <text evidence="13">Belongs to the protein kinase superfamily.</text>
</comment>
<evidence type="ECO:0000313" key="17">
    <source>
        <dbReference type="Proteomes" id="UP000516437"/>
    </source>
</evidence>
<dbReference type="GO" id="GO:0009506">
    <property type="term" value="C:plasmodesma"/>
    <property type="evidence" value="ECO:0007669"/>
    <property type="project" value="TreeGrafter"/>
</dbReference>
<name>A0A6A1VFW6_9ROSI</name>
<keyword evidence="11" id="KW-0325">Glycoprotein</keyword>
<comment type="caution">
    <text evidence="16">The sequence shown here is derived from an EMBL/GenBank/DDBJ whole genome shotgun (WGS) entry which is preliminary data.</text>
</comment>
<evidence type="ECO:0000256" key="6">
    <source>
        <dbReference type="ARBA" id="ARBA00022741"/>
    </source>
</evidence>
<evidence type="ECO:0000256" key="10">
    <source>
        <dbReference type="ARBA" id="ARBA00023136"/>
    </source>
</evidence>
<evidence type="ECO:0000256" key="5">
    <source>
        <dbReference type="ARBA" id="ARBA00022729"/>
    </source>
</evidence>
<dbReference type="GO" id="GO:0005886">
    <property type="term" value="C:plasma membrane"/>
    <property type="evidence" value="ECO:0007669"/>
    <property type="project" value="TreeGrafter"/>
</dbReference>
<dbReference type="InterPro" id="IPR011009">
    <property type="entry name" value="Kinase-like_dom_sf"/>
</dbReference>
<dbReference type="OrthoDB" id="4062651at2759"/>